<proteinExistence type="predicted"/>
<keyword evidence="3" id="KW-1185">Reference proteome</keyword>
<dbReference type="EMBL" id="JBEAFC010000002">
    <property type="protein sequence ID" value="KAL1565941.1"/>
    <property type="molecule type" value="Genomic_DNA"/>
</dbReference>
<protein>
    <submittedName>
        <fullName evidence="2">Uncharacterized protein</fullName>
    </submittedName>
</protein>
<dbReference type="AlphaFoldDB" id="A0ABD1IB56"/>
<reference evidence="2 3" key="1">
    <citation type="submission" date="2024-06" db="EMBL/GenBank/DDBJ databases">
        <title>A chromosome level genome sequence of Diviner's sage (Salvia divinorum).</title>
        <authorList>
            <person name="Ford S.A."/>
            <person name="Ro D.-K."/>
            <person name="Ness R.W."/>
            <person name="Phillips M.A."/>
        </authorList>
    </citation>
    <scope>NUCLEOTIDE SEQUENCE [LARGE SCALE GENOMIC DNA]</scope>
    <source>
        <strain evidence="2">SAF-2024a</strain>
        <tissue evidence="2">Leaf</tissue>
    </source>
</reference>
<evidence type="ECO:0000256" key="1">
    <source>
        <dbReference type="SAM" id="MobiDB-lite"/>
    </source>
</evidence>
<accession>A0ABD1IB56</accession>
<evidence type="ECO:0000313" key="2">
    <source>
        <dbReference type="EMBL" id="KAL1565941.1"/>
    </source>
</evidence>
<dbReference type="Proteomes" id="UP001567538">
    <property type="component" value="Unassembled WGS sequence"/>
</dbReference>
<sequence length="260" mass="29017">MFSGYAFVCFDAVPCLDGMSFWREYHERVLAVRWGRDEHGWHYGDSGSKFEPFRTKRHFAFVEALDRSNIVFGITCQNDCSPASLRFLSGADRPPPVTAGLTTTPNDGGSSGGSDDSSDDSDEGGGGGINGIDGYVVVHMLDGDEIVLTEQNAIKLFGQHPYSRNHTIHVLAQENDPELGRAGRDFEVRLAGEGSFTYETVESEVLNTESDWRYKIVDKPWREEQEPSWREEVLRHVNVRNAVAAVFGNHRGEVNVLFVI</sequence>
<gene>
    <name evidence="2" type="ORF">AAHA92_01611</name>
</gene>
<evidence type="ECO:0000313" key="3">
    <source>
        <dbReference type="Proteomes" id="UP001567538"/>
    </source>
</evidence>
<organism evidence="2 3">
    <name type="scientific">Salvia divinorum</name>
    <name type="common">Maria pastora</name>
    <name type="synonym">Diviner's sage</name>
    <dbReference type="NCBI Taxonomy" id="28513"/>
    <lineage>
        <taxon>Eukaryota</taxon>
        <taxon>Viridiplantae</taxon>
        <taxon>Streptophyta</taxon>
        <taxon>Embryophyta</taxon>
        <taxon>Tracheophyta</taxon>
        <taxon>Spermatophyta</taxon>
        <taxon>Magnoliopsida</taxon>
        <taxon>eudicotyledons</taxon>
        <taxon>Gunneridae</taxon>
        <taxon>Pentapetalae</taxon>
        <taxon>asterids</taxon>
        <taxon>lamiids</taxon>
        <taxon>Lamiales</taxon>
        <taxon>Lamiaceae</taxon>
        <taxon>Nepetoideae</taxon>
        <taxon>Mentheae</taxon>
        <taxon>Salviinae</taxon>
        <taxon>Salvia</taxon>
        <taxon>Salvia subgen. Calosphace</taxon>
    </lineage>
</organism>
<comment type="caution">
    <text evidence="2">The sequence shown here is derived from an EMBL/GenBank/DDBJ whole genome shotgun (WGS) entry which is preliminary data.</text>
</comment>
<feature type="region of interest" description="Disordered" evidence="1">
    <location>
        <begin position="91"/>
        <end position="129"/>
    </location>
</feature>
<name>A0ABD1IB56_SALDI</name>